<evidence type="ECO:0000313" key="2">
    <source>
        <dbReference type="EMBL" id="HIU38608.1"/>
    </source>
</evidence>
<comment type="caution">
    <text evidence="2">The sequence shown here is derived from an EMBL/GenBank/DDBJ whole genome shotgun (WGS) entry which is preliminary data.</text>
</comment>
<gene>
    <name evidence="2" type="ORF">IAD18_02950</name>
</gene>
<dbReference type="EMBL" id="DVMS01000083">
    <property type="protein sequence ID" value="HIU38608.1"/>
    <property type="molecule type" value="Genomic_DNA"/>
</dbReference>
<evidence type="ECO:0000313" key="3">
    <source>
        <dbReference type="Proteomes" id="UP000824076"/>
    </source>
</evidence>
<keyword evidence="1" id="KW-0732">Signal</keyword>
<name>A0A9D1LFD5_9BACT</name>
<proteinExistence type="predicted"/>
<dbReference type="Proteomes" id="UP000824076">
    <property type="component" value="Unassembled WGS sequence"/>
</dbReference>
<feature type="signal peptide" evidence="1">
    <location>
        <begin position="1"/>
        <end position="26"/>
    </location>
</feature>
<feature type="chain" id="PRO_5038494039" evidence="1">
    <location>
        <begin position="27"/>
        <end position="199"/>
    </location>
</feature>
<reference evidence="2" key="2">
    <citation type="journal article" date="2021" name="PeerJ">
        <title>Extensive microbial diversity within the chicken gut microbiome revealed by metagenomics and culture.</title>
        <authorList>
            <person name="Gilroy R."/>
            <person name="Ravi A."/>
            <person name="Getino M."/>
            <person name="Pursley I."/>
            <person name="Horton D.L."/>
            <person name="Alikhan N.F."/>
            <person name="Baker D."/>
            <person name="Gharbi K."/>
            <person name="Hall N."/>
            <person name="Watson M."/>
            <person name="Adriaenssens E.M."/>
            <person name="Foster-Nyarko E."/>
            <person name="Jarju S."/>
            <person name="Secka A."/>
            <person name="Antonio M."/>
            <person name="Oren A."/>
            <person name="Chaudhuri R.R."/>
            <person name="La Ragione R."/>
            <person name="Hildebrand F."/>
            <person name="Pallen M.J."/>
        </authorList>
    </citation>
    <scope>NUCLEOTIDE SEQUENCE</scope>
    <source>
        <strain evidence="2">17073</strain>
    </source>
</reference>
<reference evidence="2" key="1">
    <citation type="submission" date="2020-10" db="EMBL/GenBank/DDBJ databases">
        <authorList>
            <person name="Gilroy R."/>
        </authorList>
    </citation>
    <scope>NUCLEOTIDE SEQUENCE</scope>
    <source>
        <strain evidence="2">17073</strain>
    </source>
</reference>
<accession>A0A9D1LFD5</accession>
<sequence length="199" mass="22015">MKIRILAIAVSALWACSLAASEPAAASEELRAWEQQQWQTRRTMRGYKAFYEAGYVFTLDDNDCFLAESCVPPDCNRLSLTTSQGYQFNNFFYLGAGAGMEVNTYRKSKGEEAGVSVPIFADLRFNILNDKKVLPFVVVRAGGCVGYWRGACINMQAGIRVKLDKKSHALYAALVFDGLVDDNVIDGSSGLGFRIGFEY</sequence>
<protein>
    <submittedName>
        <fullName evidence="2">Uncharacterized protein</fullName>
    </submittedName>
</protein>
<organism evidence="2 3">
    <name type="scientific">Candidatus Limisoma intestinavium</name>
    <dbReference type="NCBI Taxonomy" id="2840856"/>
    <lineage>
        <taxon>Bacteria</taxon>
        <taxon>Pseudomonadati</taxon>
        <taxon>Bacteroidota</taxon>
        <taxon>Bacteroidia</taxon>
        <taxon>Bacteroidales</taxon>
        <taxon>Candidatus Limisoma</taxon>
    </lineage>
</organism>
<evidence type="ECO:0000256" key="1">
    <source>
        <dbReference type="SAM" id="SignalP"/>
    </source>
</evidence>
<dbReference type="AlphaFoldDB" id="A0A9D1LFD5"/>